<reference evidence="3" key="1">
    <citation type="submission" date="2012-03" db="EMBL/GenBank/DDBJ databases">
        <title>Functional metagenomics reveals considerable lignocellulase gene clusters in the gut microbiome of a wood-feeding higher termite.</title>
        <authorList>
            <person name="Liu N."/>
        </authorList>
    </citation>
    <scope>NUCLEOTIDE SEQUENCE</scope>
</reference>
<name>A0A806JYH5_9BACT</name>
<dbReference type="InterPro" id="IPR008327">
    <property type="entry name" value="Sig_transdc_resp-reg_antiterm"/>
</dbReference>
<dbReference type="AlphaFoldDB" id="A0A806JYH5"/>
<feature type="coiled-coil region" evidence="1">
    <location>
        <begin position="117"/>
        <end position="144"/>
    </location>
</feature>
<protein>
    <submittedName>
        <fullName evidence="3">Response regulator receiver and ANTAR domain protein</fullName>
    </submittedName>
</protein>
<accession>A0A806JYH5</accession>
<organism evidence="3">
    <name type="scientific">uncultured bacterium contig00003</name>
    <dbReference type="NCBI Taxonomy" id="1181495"/>
    <lineage>
        <taxon>Bacteria</taxon>
        <taxon>environmental samples</taxon>
    </lineage>
</organism>
<dbReference type="SMART" id="SM01012">
    <property type="entry name" value="ANTAR"/>
    <property type="match status" value="1"/>
</dbReference>
<evidence type="ECO:0000313" key="3">
    <source>
        <dbReference type="EMBL" id="AGS51947.1"/>
    </source>
</evidence>
<evidence type="ECO:0000256" key="1">
    <source>
        <dbReference type="SAM" id="Coils"/>
    </source>
</evidence>
<dbReference type="PIRSF" id="PIRSF036382">
    <property type="entry name" value="RR_antiterm"/>
    <property type="match status" value="1"/>
</dbReference>
<dbReference type="Pfam" id="PF03861">
    <property type="entry name" value="ANTAR"/>
    <property type="match status" value="1"/>
</dbReference>
<dbReference type="Gene3D" id="1.10.10.10">
    <property type="entry name" value="Winged helix-like DNA-binding domain superfamily/Winged helix DNA-binding domain"/>
    <property type="match status" value="1"/>
</dbReference>
<dbReference type="InterPro" id="IPR011006">
    <property type="entry name" value="CheY-like_superfamily"/>
</dbReference>
<dbReference type="InterPro" id="IPR005561">
    <property type="entry name" value="ANTAR"/>
</dbReference>
<evidence type="ECO:0000259" key="2">
    <source>
        <dbReference type="SMART" id="SM01012"/>
    </source>
</evidence>
<sequence>MINSALIVSCTKKSAFFFSEVLNAADIKHITILQSAGEARRLLLEQEFDLIIVDAPLADESGEKFSRHIASKDLSQVILAVKSEIFGEVSAVCEEDGVLTISKPINTEFFWSALSLAKSASSKIKRMQAENAKLKQKIEDIRIIDRAKCQLIAYLNLTEQEAHRFIEKQAMDLRSTKKAIAEEILKTYAS</sequence>
<keyword evidence="1" id="KW-0175">Coiled coil</keyword>
<feature type="domain" description="ANTAR" evidence="2">
    <location>
        <begin position="130"/>
        <end position="185"/>
    </location>
</feature>
<dbReference type="SUPFAM" id="SSF52172">
    <property type="entry name" value="CheY-like"/>
    <property type="match status" value="1"/>
</dbReference>
<dbReference type="EMBL" id="JQ844178">
    <property type="protein sequence ID" value="AGS51947.1"/>
    <property type="molecule type" value="Genomic_DNA"/>
</dbReference>
<dbReference type="GO" id="GO:0003723">
    <property type="term" value="F:RNA binding"/>
    <property type="evidence" value="ECO:0007669"/>
    <property type="project" value="InterPro"/>
</dbReference>
<dbReference type="Gene3D" id="3.40.50.2300">
    <property type="match status" value="1"/>
</dbReference>
<proteinExistence type="predicted"/>
<dbReference type="InterPro" id="IPR036388">
    <property type="entry name" value="WH-like_DNA-bd_sf"/>
</dbReference>